<sequence>MDRGIERRGKERHGREKRESESRSGRKKQRGGREEFGEVEENVNLRKAAGREKLFSSLSPTPSLPVPAVNQSS</sequence>
<evidence type="ECO:0000313" key="3">
    <source>
        <dbReference type="Proteomes" id="UP001335648"/>
    </source>
</evidence>
<feature type="region of interest" description="Disordered" evidence="1">
    <location>
        <begin position="54"/>
        <end position="73"/>
    </location>
</feature>
<accession>A0AAN8CTB1</accession>
<feature type="compositionally biased region" description="Basic and acidic residues" evidence="1">
    <location>
        <begin position="1"/>
        <end position="24"/>
    </location>
</feature>
<feature type="region of interest" description="Disordered" evidence="1">
    <location>
        <begin position="1"/>
        <end position="41"/>
    </location>
</feature>
<keyword evidence="3" id="KW-1185">Reference proteome</keyword>
<dbReference type="Proteomes" id="UP001335648">
    <property type="component" value="Unassembled WGS sequence"/>
</dbReference>
<name>A0AAN8CTB1_9TELE</name>
<reference evidence="2 3" key="1">
    <citation type="journal article" date="2023" name="Mol. Biol. Evol.">
        <title>Genomics of Secondarily Temperate Adaptation in the Only Non-Antarctic Icefish.</title>
        <authorList>
            <person name="Rivera-Colon A.G."/>
            <person name="Rayamajhi N."/>
            <person name="Minhas B.F."/>
            <person name="Madrigal G."/>
            <person name="Bilyk K.T."/>
            <person name="Yoon V."/>
            <person name="Hune M."/>
            <person name="Gregory S."/>
            <person name="Cheng C.H.C."/>
            <person name="Catchen J.M."/>
        </authorList>
    </citation>
    <scope>NUCLEOTIDE SEQUENCE [LARGE SCALE GENOMIC DNA]</scope>
    <source>
        <strain evidence="2">JC2023a</strain>
    </source>
</reference>
<gene>
    <name evidence="2" type="ORF">CesoFtcFv8_003734</name>
</gene>
<evidence type="ECO:0000256" key="1">
    <source>
        <dbReference type="SAM" id="MobiDB-lite"/>
    </source>
</evidence>
<comment type="caution">
    <text evidence="2">The sequence shown here is derived from an EMBL/GenBank/DDBJ whole genome shotgun (WGS) entry which is preliminary data.</text>
</comment>
<evidence type="ECO:0000313" key="2">
    <source>
        <dbReference type="EMBL" id="KAK5909841.1"/>
    </source>
</evidence>
<protein>
    <submittedName>
        <fullName evidence="2">Uncharacterized protein</fullName>
    </submittedName>
</protein>
<dbReference type="AlphaFoldDB" id="A0AAN8CTB1"/>
<organism evidence="2 3">
    <name type="scientific">Champsocephalus esox</name>
    <name type="common">pike icefish</name>
    <dbReference type="NCBI Taxonomy" id="159716"/>
    <lineage>
        <taxon>Eukaryota</taxon>
        <taxon>Metazoa</taxon>
        <taxon>Chordata</taxon>
        <taxon>Craniata</taxon>
        <taxon>Vertebrata</taxon>
        <taxon>Euteleostomi</taxon>
        <taxon>Actinopterygii</taxon>
        <taxon>Neopterygii</taxon>
        <taxon>Teleostei</taxon>
        <taxon>Neoteleostei</taxon>
        <taxon>Acanthomorphata</taxon>
        <taxon>Eupercaria</taxon>
        <taxon>Perciformes</taxon>
        <taxon>Notothenioidei</taxon>
        <taxon>Channichthyidae</taxon>
        <taxon>Champsocephalus</taxon>
    </lineage>
</organism>
<dbReference type="EMBL" id="JAULUE010002048">
    <property type="protein sequence ID" value="KAK5909841.1"/>
    <property type="molecule type" value="Genomic_DNA"/>
</dbReference>
<proteinExistence type="predicted"/>